<dbReference type="Proteomes" id="UP000663671">
    <property type="component" value="Chromosome 1"/>
</dbReference>
<dbReference type="EMBL" id="CP069114">
    <property type="protein sequence ID" value="QSS64831.1"/>
    <property type="molecule type" value="Genomic_DNA"/>
</dbReference>
<gene>
    <name evidence="2" type="ORF">I7I51_01905</name>
</gene>
<proteinExistence type="predicted"/>
<protein>
    <submittedName>
        <fullName evidence="2">Uncharacterized protein</fullName>
    </submittedName>
</protein>
<accession>A0A8A1MFW3</accession>
<keyword evidence="1" id="KW-0812">Transmembrane</keyword>
<evidence type="ECO:0000313" key="3">
    <source>
        <dbReference type="Proteomes" id="UP000663671"/>
    </source>
</evidence>
<dbReference type="VEuPathDB" id="FungiDB:I7I51_01905"/>
<reference evidence="2" key="1">
    <citation type="submission" date="2021-01" db="EMBL/GenBank/DDBJ databases">
        <title>Chromosome-level genome assembly of a human fungal pathogen reveals clustering of transcriptionally co-regulated genes.</title>
        <authorList>
            <person name="Voorhies M."/>
            <person name="Cohen S."/>
            <person name="Shea T.P."/>
            <person name="Petrus S."/>
            <person name="Munoz J.F."/>
            <person name="Poplawski S."/>
            <person name="Goldman W.E."/>
            <person name="Michael T."/>
            <person name="Cuomo C.A."/>
            <person name="Sil A."/>
            <person name="Beyhan S."/>
        </authorList>
    </citation>
    <scope>NUCLEOTIDE SEQUENCE</scope>
    <source>
        <strain evidence="2">WU24</strain>
    </source>
</reference>
<evidence type="ECO:0000256" key="1">
    <source>
        <dbReference type="SAM" id="Phobius"/>
    </source>
</evidence>
<name>A0A8A1MFW3_AJECA</name>
<evidence type="ECO:0000313" key="2">
    <source>
        <dbReference type="EMBL" id="QSS64831.1"/>
    </source>
</evidence>
<sequence length="178" mass="19771">MHRRGKLSEESVRWAIQEVGGGGRPTIDISLISALWVETAKCLDNEAWNHYFPAVPARFIGIMSPSTLVEERAGSWEKQPVTDPAAVDACRFFGRSFKDKSSSFCLGWLAGQLADFCIAMIYGIYARKNARSVYSAQSAHHRYALNVHVFSPAVAADEPRLGPFMSTGRKFCRYAAAY</sequence>
<organism evidence="2 3">
    <name type="scientific">Ajellomyces capsulatus</name>
    <name type="common">Darling's disease fungus</name>
    <name type="synonym">Histoplasma capsulatum</name>
    <dbReference type="NCBI Taxonomy" id="5037"/>
    <lineage>
        <taxon>Eukaryota</taxon>
        <taxon>Fungi</taxon>
        <taxon>Dikarya</taxon>
        <taxon>Ascomycota</taxon>
        <taxon>Pezizomycotina</taxon>
        <taxon>Eurotiomycetes</taxon>
        <taxon>Eurotiomycetidae</taxon>
        <taxon>Onygenales</taxon>
        <taxon>Ajellomycetaceae</taxon>
        <taxon>Histoplasma</taxon>
    </lineage>
</organism>
<dbReference type="AlphaFoldDB" id="A0A8A1MFW3"/>
<keyword evidence="1" id="KW-0472">Membrane</keyword>
<feature type="transmembrane region" description="Helical" evidence="1">
    <location>
        <begin position="105"/>
        <end position="125"/>
    </location>
</feature>
<keyword evidence="1" id="KW-1133">Transmembrane helix</keyword>